<dbReference type="RefSeq" id="WP_347435354.1">
    <property type="nucleotide sequence ID" value="NZ_CP089291.1"/>
</dbReference>
<evidence type="ECO:0000313" key="10">
    <source>
        <dbReference type="Proteomes" id="UP000830167"/>
    </source>
</evidence>
<evidence type="ECO:0000256" key="5">
    <source>
        <dbReference type="ARBA" id="ARBA00022984"/>
    </source>
</evidence>
<dbReference type="InterPro" id="IPR001967">
    <property type="entry name" value="Peptidase_S11_N"/>
</dbReference>
<keyword evidence="3" id="KW-0378">Hydrolase</keyword>
<feature type="domain" description="Peptidase S11 D-alanyl-D-alanine carboxypeptidase A N-terminal" evidence="8">
    <location>
        <begin position="65"/>
        <end position="280"/>
    </location>
</feature>
<dbReference type="InterPro" id="IPR012338">
    <property type="entry name" value="Beta-lactam/transpept-like"/>
</dbReference>
<keyword evidence="10" id="KW-1185">Reference proteome</keyword>
<gene>
    <name evidence="9" type="ORF">LSG31_12015</name>
</gene>
<keyword evidence="9" id="KW-0121">Carboxypeptidase</keyword>
<dbReference type="PANTHER" id="PTHR21581">
    <property type="entry name" value="D-ALANYL-D-ALANINE CARBOXYPEPTIDASE"/>
    <property type="match status" value="1"/>
</dbReference>
<dbReference type="SUPFAM" id="SSF56601">
    <property type="entry name" value="beta-lactamase/transpeptidase-like"/>
    <property type="match status" value="1"/>
</dbReference>
<protein>
    <submittedName>
        <fullName evidence="9">D-alanyl-D-alanine carboxypeptidase</fullName>
    </submittedName>
</protein>
<keyword evidence="6" id="KW-0961">Cell wall biogenesis/degradation</keyword>
<name>A0ABY4CDR3_9BACL</name>
<dbReference type="GO" id="GO:0004180">
    <property type="term" value="F:carboxypeptidase activity"/>
    <property type="evidence" value="ECO:0007669"/>
    <property type="project" value="UniProtKB-KW"/>
</dbReference>
<dbReference type="Pfam" id="PF00768">
    <property type="entry name" value="Peptidase_S11"/>
    <property type="match status" value="1"/>
</dbReference>
<dbReference type="EMBL" id="CP089291">
    <property type="protein sequence ID" value="UOF88675.1"/>
    <property type="molecule type" value="Genomic_DNA"/>
</dbReference>
<evidence type="ECO:0000256" key="3">
    <source>
        <dbReference type="ARBA" id="ARBA00022801"/>
    </source>
</evidence>
<dbReference type="Proteomes" id="UP000830167">
    <property type="component" value="Chromosome"/>
</dbReference>
<organism evidence="9 10">
    <name type="scientific">Fodinisporobacter ferrooxydans</name>
    <dbReference type="NCBI Taxonomy" id="2901836"/>
    <lineage>
        <taxon>Bacteria</taxon>
        <taxon>Bacillati</taxon>
        <taxon>Bacillota</taxon>
        <taxon>Bacilli</taxon>
        <taxon>Bacillales</taxon>
        <taxon>Alicyclobacillaceae</taxon>
        <taxon>Fodinisporobacter</taxon>
    </lineage>
</organism>
<evidence type="ECO:0000256" key="2">
    <source>
        <dbReference type="ARBA" id="ARBA00022729"/>
    </source>
</evidence>
<dbReference type="PRINTS" id="PR00725">
    <property type="entry name" value="DADACBPTASE1"/>
</dbReference>
<evidence type="ECO:0000259" key="8">
    <source>
        <dbReference type="Pfam" id="PF00768"/>
    </source>
</evidence>
<accession>A0ABY4CDR3</accession>
<comment type="similarity">
    <text evidence="1 7">Belongs to the peptidase S11 family.</text>
</comment>
<evidence type="ECO:0000313" key="9">
    <source>
        <dbReference type="EMBL" id="UOF88675.1"/>
    </source>
</evidence>
<evidence type="ECO:0000256" key="1">
    <source>
        <dbReference type="ARBA" id="ARBA00007164"/>
    </source>
</evidence>
<keyword evidence="5" id="KW-0573">Peptidoglycan synthesis</keyword>
<sequence length="400" mass="42287">MSKFKLSLGVVSLLLIGGVITQEIRPFRPYTFTSHIQAVSTVSGNLNFTLPTDGSSIVGIPGVGIMKEKAQDSQVPIASLTKMMTAYVVLQKHPLKEGENGPSLTMTANDENLYNQDVAAGDSVIKVAKGEVLTEKQMLEGLLLPSGDNMATTLANWIAGSESAFVQQMNETAKQLGMAHTHYADASGVNPQTVSTAADQFKIAEAVMKLPVFRDIVDMQQATLPVAGVQYNVNYDLGKAGIVGIKTGSTPEAGGNLAAAAYATSGDSKNLVISIVLGQQGVQPLMQALSVSEAIMNQARQDVIPVTFKKAGDTIGDLTLPWGGNVPLVINKDIPLTGFAGMDIHKKVILNPKLSGSIPANTVVGKLLLDAGDQHISVPLYTKSAVNAPGFIWKLTHLQR</sequence>
<keyword evidence="2" id="KW-0732">Signal</keyword>
<evidence type="ECO:0000256" key="4">
    <source>
        <dbReference type="ARBA" id="ARBA00022960"/>
    </source>
</evidence>
<dbReference type="Gene3D" id="3.40.710.10">
    <property type="entry name" value="DD-peptidase/beta-lactamase superfamily"/>
    <property type="match status" value="1"/>
</dbReference>
<proteinExistence type="inferred from homology"/>
<dbReference type="InterPro" id="IPR018044">
    <property type="entry name" value="Peptidase_S11"/>
</dbReference>
<evidence type="ECO:0000256" key="7">
    <source>
        <dbReference type="RuleBase" id="RU004016"/>
    </source>
</evidence>
<evidence type="ECO:0000256" key="6">
    <source>
        <dbReference type="ARBA" id="ARBA00023316"/>
    </source>
</evidence>
<reference evidence="9" key="1">
    <citation type="submission" date="2021-12" db="EMBL/GenBank/DDBJ databases">
        <title>Alicyclobacillaceae gen. nov., sp. nov., isolated from chalcocite enrichment system.</title>
        <authorList>
            <person name="Jiang Z."/>
        </authorList>
    </citation>
    <scope>NUCLEOTIDE SEQUENCE</scope>
    <source>
        <strain evidence="9">MYW30-H2</strain>
    </source>
</reference>
<keyword evidence="9" id="KW-0645">Protease</keyword>
<keyword evidence="4" id="KW-0133">Cell shape</keyword>
<dbReference type="PANTHER" id="PTHR21581:SF33">
    <property type="entry name" value="D-ALANYL-D-ALANINE CARBOXYPEPTIDASE DACB"/>
    <property type="match status" value="1"/>
</dbReference>